<evidence type="ECO:0000313" key="3">
    <source>
        <dbReference type="Proteomes" id="UP001178507"/>
    </source>
</evidence>
<dbReference type="Proteomes" id="UP001178507">
    <property type="component" value="Unassembled WGS sequence"/>
</dbReference>
<proteinExistence type="predicted"/>
<feature type="region of interest" description="Disordered" evidence="1">
    <location>
        <begin position="30"/>
        <end position="60"/>
    </location>
</feature>
<evidence type="ECO:0000256" key="1">
    <source>
        <dbReference type="SAM" id="MobiDB-lite"/>
    </source>
</evidence>
<organism evidence="2 3">
    <name type="scientific">Effrenium voratum</name>
    <dbReference type="NCBI Taxonomy" id="2562239"/>
    <lineage>
        <taxon>Eukaryota</taxon>
        <taxon>Sar</taxon>
        <taxon>Alveolata</taxon>
        <taxon>Dinophyceae</taxon>
        <taxon>Suessiales</taxon>
        <taxon>Symbiodiniaceae</taxon>
        <taxon>Effrenium</taxon>
    </lineage>
</organism>
<gene>
    <name evidence="2" type="ORF">EVOR1521_LOCUS3774</name>
</gene>
<feature type="region of interest" description="Disordered" evidence="1">
    <location>
        <begin position="600"/>
        <end position="626"/>
    </location>
</feature>
<feature type="region of interest" description="Disordered" evidence="1">
    <location>
        <begin position="271"/>
        <end position="357"/>
    </location>
</feature>
<reference evidence="2" key="1">
    <citation type="submission" date="2023-08" db="EMBL/GenBank/DDBJ databases">
        <authorList>
            <person name="Chen Y."/>
            <person name="Shah S."/>
            <person name="Dougan E. K."/>
            <person name="Thang M."/>
            <person name="Chan C."/>
        </authorList>
    </citation>
    <scope>NUCLEOTIDE SEQUENCE</scope>
</reference>
<accession>A0AA36HTX2</accession>
<feature type="compositionally biased region" description="Polar residues" evidence="1">
    <location>
        <begin position="282"/>
        <end position="313"/>
    </location>
</feature>
<evidence type="ECO:0000313" key="2">
    <source>
        <dbReference type="EMBL" id="CAJ1374148.1"/>
    </source>
</evidence>
<sequence length="626" mass="69002">MTDQRGRHFGFVNFEQPKDAKECVLHMHRKDLRTRKEQKEAKKLEAEGKAPPVKLDVDGHPEHLLYVSRAQKKEEREAMFQKQLAEKGLVKGAAKGTGKGDGRDRENFYEGKGGTSTMAALQAHGTSGHDVPSYTTSTGGWQGATQYPHYGNGSFAGGNGSPGPGTWSGEAWQVPNWTGGDNYGWERSYGWDNWASSLALELDCGSGSFDSQAREAGTVPVLGPVARLATPLQQRHHGDAGTKAAWKALGSSRPFNFTLCWGLPRRARDPQPFNHAGRLGPHTTQSQSRSLGDTNTSNMLGSTMNSNLGSTMGSMGEAQPSPRKSASPANGRGGVRKSSAQQGPYGRGGARSTGGRDAGYFKQRMKLLLKGAGGPIARALGAQGRQSQAGAELPSLAARAEAIEAKCSPEVREAFRCKPPERCGCATIQAVWSACDTFWEFDHAHSGAITREAYINLMRECATVNTLRMLRRARLEFRFRRSAAPVHLEEFLLMLWPKAMEEDRLRMMRWAELRECFDIVSHNFGASDQDLEKLFRLLGSRSNEGKVVASDLSRSSVLPGDVVAGFAKERHPKEVLFDSEEFKSIVWPKLKERWMNQETMKKQKTVEEKEPLRVRIQRQTESDHAG</sequence>
<keyword evidence="3" id="KW-1185">Reference proteome</keyword>
<name>A0AA36HTX2_9DINO</name>
<protein>
    <recommendedName>
        <fullName evidence="4">RRM domain-containing protein</fullName>
    </recommendedName>
</protein>
<feature type="compositionally biased region" description="Basic and acidic residues" evidence="1">
    <location>
        <begin position="34"/>
        <end position="48"/>
    </location>
</feature>
<evidence type="ECO:0008006" key="4">
    <source>
        <dbReference type="Google" id="ProtNLM"/>
    </source>
</evidence>
<dbReference type="AlphaFoldDB" id="A0AA36HTX2"/>
<dbReference type="EMBL" id="CAUJNA010000234">
    <property type="protein sequence ID" value="CAJ1374148.1"/>
    <property type="molecule type" value="Genomic_DNA"/>
</dbReference>
<comment type="caution">
    <text evidence="2">The sequence shown here is derived from an EMBL/GenBank/DDBJ whole genome shotgun (WGS) entry which is preliminary data.</text>
</comment>